<organism evidence="1 2">
    <name type="scientific">Collybiopsis confluens</name>
    <dbReference type="NCBI Taxonomy" id="2823264"/>
    <lineage>
        <taxon>Eukaryota</taxon>
        <taxon>Fungi</taxon>
        <taxon>Dikarya</taxon>
        <taxon>Basidiomycota</taxon>
        <taxon>Agaricomycotina</taxon>
        <taxon>Agaricomycetes</taxon>
        <taxon>Agaricomycetidae</taxon>
        <taxon>Agaricales</taxon>
        <taxon>Marasmiineae</taxon>
        <taxon>Omphalotaceae</taxon>
        <taxon>Collybiopsis</taxon>
    </lineage>
</organism>
<proteinExistence type="predicted"/>
<dbReference type="EMBL" id="JAACJN010000059">
    <property type="protein sequence ID" value="KAF5381207.1"/>
    <property type="molecule type" value="Genomic_DNA"/>
</dbReference>
<dbReference type="OrthoDB" id="3067084at2759"/>
<reference evidence="1 2" key="1">
    <citation type="journal article" date="2020" name="ISME J.">
        <title>Uncovering the hidden diversity of litter-decomposition mechanisms in mushroom-forming fungi.</title>
        <authorList>
            <person name="Floudas D."/>
            <person name="Bentzer J."/>
            <person name="Ahren D."/>
            <person name="Johansson T."/>
            <person name="Persson P."/>
            <person name="Tunlid A."/>
        </authorList>
    </citation>
    <scope>NUCLEOTIDE SEQUENCE [LARGE SCALE GENOMIC DNA]</scope>
    <source>
        <strain evidence="1 2">CBS 406.79</strain>
    </source>
</reference>
<name>A0A8H5HDB0_9AGAR</name>
<dbReference type="AlphaFoldDB" id="A0A8H5HDB0"/>
<gene>
    <name evidence="1" type="ORF">D9757_007866</name>
</gene>
<evidence type="ECO:0000313" key="1">
    <source>
        <dbReference type="EMBL" id="KAF5381207.1"/>
    </source>
</evidence>
<accession>A0A8H5HDB0</accession>
<sequence length="135" mass="14808">MMIVIGLFIAYHAMLPHLPNIINPLHPPLDPSVLKERMLYKDLILKESIVDPLFVSGSVFQILLNNASGYFTGSYKIAAVLKGLALTVNIFQFVPFLVGLPESRGRDAGKGRRAAGTRSILLPVYRDAASSMVKL</sequence>
<comment type="caution">
    <text evidence="1">The sequence shown here is derived from an EMBL/GenBank/DDBJ whole genome shotgun (WGS) entry which is preliminary data.</text>
</comment>
<evidence type="ECO:0000313" key="2">
    <source>
        <dbReference type="Proteomes" id="UP000518752"/>
    </source>
</evidence>
<protein>
    <submittedName>
        <fullName evidence="1">Uncharacterized protein</fullName>
    </submittedName>
</protein>
<keyword evidence="2" id="KW-1185">Reference proteome</keyword>
<dbReference type="Proteomes" id="UP000518752">
    <property type="component" value="Unassembled WGS sequence"/>
</dbReference>